<reference evidence="2 3" key="1">
    <citation type="submission" date="2018-06" db="EMBL/GenBank/DDBJ databases">
        <authorList>
            <consortium name="Pathogen Informatics"/>
            <person name="Doyle S."/>
        </authorList>
    </citation>
    <scope>NUCLEOTIDE SEQUENCE [LARGE SCALE GENOMIC DNA]</scope>
    <source>
        <strain evidence="2 3">NCTC10293</strain>
    </source>
</reference>
<name>A0A378R9N5_9GAMM</name>
<dbReference type="EMBL" id="UGQE01000001">
    <property type="protein sequence ID" value="STZ10660.1"/>
    <property type="molecule type" value="Genomic_DNA"/>
</dbReference>
<dbReference type="RefSeq" id="WP_242620095.1">
    <property type="nucleotide sequence ID" value="NZ_CAACXO010000009.1"/>
</dbReference>
<feature type="signal peptide" evidence="1">
    <location>
        <begin position="1"/>
        <end position="21"/>
    </location>
</feature>
<evidence type="ECO:0000256" key="1">
    <source>
        <dbReference type="SAM" id="SignalP"/>
    </source>
</evidence>
<protein>
    <submittedName>
        <fullName evidence="2">Uncharacterized protein conserved in bacteria</fullName>
    </submittedName>
</protein>
<dbReference type="PROSITE" id="PS51257">
    <property type="entry name" value="PROKAR_LIPOPROTEIN"/>
    <property type="match status" value="1"/>
</dbReference>
<sequence length="184" mass="19183">MKLHTTVLAILAAGVLVTACAVLPTPEAAPTTTTTAAAAPAKTAAAPVMNTTNDANVNMVVNAFVVSKDAAGNETLTPVGMNTPISKGQIVEYQGLFTNHGTNRVRKMVATMDIPKGAELVGNIEPAIAQATMDGGRFVNMPIRVSVNGQAQELPLANYKGLRWTIEELGIGATAVVKYRAKIQ</sequence>
<dbReference type="Proteomes" id="UP000255279">
    <property type="component" value="Unassembled WGS sequence"/>
</dbReference>
<feature type="chain" id="PRO_5016920374" evidence="1">
    <location>
        <begin position="22"/>
        <end position="184"/>
    </location>
</feature>
<proteinExistence type="predicted"/>
<evidence type="ECO:0000313" key="2">
    <source>
        <dbReference type="EMBL" id="STZ10660.1"/>
    </source>
</evidence>
<gene>
    <name evidence="2" type="ORF">NCTC10293_01010</name>
</gene>
<organism evidence="2 3">
    <name type="scientific">Moraxella caviae</name>
    <dbReference type="NCBI Taxonomy" id="34060"/>
    <lineage>
        <taxon>Bacteria</taxon>
        <taxon>Pseudomonadati</taxon>
        <taxon>Pseudomonadota</taxon>
        <taxon>Gammaproteobacteria</taxon>
        <taxon>Moraxellales</taxon>
        <taxon>Moraxellaceae</taxon>
        <taxon>Moraxella</taxon>
    </lineage>
</organism>
<accession>A0A378R9N5</accession>
<keyword evidence="1" id="KW-0732">Signal</keyword>
<evidence type="ECO:0000313" key="3">
    <source>
        <dbReference type="Proteomes" id="UP000255279"/>
    </source>
</evidence>
<dbReference type="AlphaFoldDB" id="A0A378R9N5"/>